<organism evidence="3 4">
    <name type="scientific">Ciceribacter selenitireducens ATCC BAA-1503</name>
    <dbReference type="NCBI Taxonomy" id="1336235"/>
    <lineage>
        <taxon>Bacteria</taxon>
        <taxon>Pseudomonadati</taxon>
        <taxon>Pseudomonadota</taxon>
        <taxon>Alphaproteobacteria</taxon>
        <taxon>Hyphomicrobiales</taxon>
        <taxon>Rhizobiaceae</taxon>
        <taxon>Ciceribacter</taxon>
    </lineage>
</organism>
<keyword evidence="1" id="KW-1133">Transmembrane helix</keyword>
<dbReference type="PROSITE" id="PS50830">
    <property type="entry name" value="TNASE_3"/>
    <property type="match status" value="1"/>
</dbReference>
<reference evidence="4" key="1">
    <citation type="submission" date="2018-07" db="EMBL/GenBank/DDBJ databases">
        <authorList>
            <person name="Peiro R."/>
            <person name="Begona"/>
            <person name="Cbmso G."/>
            <person name="Lopez M."/>
            <person name="Gonzalez S."/>
        </authorList>
    </citation>
    <scope>NUCLEOTIDE SEQUENCE [LARGE SCALE GENOMIC DNA]</scope>
</reference>
<dbReference type="PANTHER" id="PTHR12302:SF26">
    <property type="entry name" value="BLR1266 PROTEIN"/>
    <property type="match status" value="1"/>
</dbReference>
<evidence type="ECO:0000256" key="1">
    <source>
        <dbReference type="SAM" id="Phobius"/>
    </source>
</evidence>
<dbReference type="PANTHER" id="PTHR12302">
    <property type="entry name" value="EBNA2 BINDING PROTEIN P100"/>
    <property type="match status" value="1"/>
</dbReference>
<dbReference type="SUPFAM" id="SSF50199">
    <property type="entry name" value="Staphylococcal nuclease"/>
    <property type="match status" value="1"/>
</dbReference>
<proteinExistence type="predicted"/>
<dbReference type="EMBL" id="UEYP01000002">
    <property type="protein sequence ID" value="SSC66447.1"/>
    <property type="molecule type" value="Genomic_DNA"/>
</dbReference>
<name>A0A376AFL7_9HYPH</name>
<keyword evidence="1" id="KW-0472">Membrane</keyword>
<evidence type="ECO:0000313" key="3">
    <source>
        <dbReference type="EMBL" id="SSC66447.1"/>
    </source>
</evidence>
<feature type="transmembrane region" description="Helical" evidence="1">
    <location>
        <begin position="7"/>
        <end position="26"/>
    </location>
</feature>
<dbReference type="InterPro" id="IPR016071">
    <property type="entry name" value="Staphylococal_nuclease_OB-fold"/>
</dbReference>
<evidence type="ECO:0000313" key="4">
    <source>
        <dbReference type="Proteomes" id="UP000254764"/>
    </source>
</evidence>
<protein>
    <recommendedName>
        <fullName evidence="2">TNase-like domain-containing protein</fullName>
    </recommendedName>
</protein>
<sequence length="192" mass="21047">MKIGGRVLRDGVVGVSMLVLGLLIAAKLEQDNRRMLAGRFVAVDGDTLMLGGERLRLEGIDAPELDQACSLDERAIPCGKAARRRLALWTEEAAFSCSGGERDRFGRLLVRCSVGDADVNAAMVRDGHAVAYGDYGREEAAAKHQRVGLWAGDFQRPDEWRREHQPSEATEAGEVEPIARFWAFLRGLLGVN</sequence>
<dbReference type="Pfam" id="PF00565">
    <property type="entry name" value="SNase"/>
    <property type="match status" value="1"/>
</dbReference>
<keyword evidence="1" id="KW-0812">Transmembrane</keyword>
<dbReference type="InterPro" id="IPR035437">
    <property type="entry name" value="SNase_OB-fold_sf"/>
</dbReference>
<accession>A0A376AFL7</accession>
<dbReference type="SMART" id="SM00318">
    <property type="entry name" value="SNc"/>
    <property type="match status" value="1"/>
</dbReference>
<dbReference type="AlphaFoldDB" id="A0A376AFL7"/>
<dbReference type="Proteomes" id="UP000254764">
    <property type="component" value="Unassembled WGS sequence"/>
</dbReference>
<dbReference type="RefSeq" id="WP_235842142.1">
    <property type="nucleotide sequence ID" value="NZ_UEYP01000002.1"/>
</dbReference>
<feature type="domain" description="TNase-like" evidence="2">
    <location>
        <begin position="43"/>
        <end position="152"/>
    </location>
</feature>
<keyword evidence="4" id="KW-1185">Reference proteome</keyword>
<dbReference type="Gene3D" id="2.40.50.90">
    <property type="match status" value="1"/>
</dbReference>
<gene>
    <name evidence="3" type="ORF">RHIZ70_2155</name>
</gene>
<evidence type="ECO:0000259" key="2">
    <source>
        <dbReference type="PROSITE" id="PS50830"/>
    </source>
</evidence>